<evidence type="ECO:0000256" key="1">
    <source>
        <dbReference type="ARBA" id="ARBA00004511"/>
    </source>
</evidence>
<dbReference type="AlphaFoldDB" id="J9EAQ1"/>
<keyword evidence="7 10" id="KW-0072">Autophagy</keyword>
<dbReference type="GO" id="GO:0000422">
    <property type="term" value="P:autophagy of mitochondrion"/>
    <property type="evidence" value="ECO:0007669"/>
    <property type="project" value="TreeGrafter"/>
</dbReference>
<dbReference type="GO" id="GO:0034727">
    <property type="term" value="P:piecemeal microautophagy of the nucleus"/>
    <property type="evidence" value="ECO:0007669"/>
    <property type="project" value="TreeGrafter"/>
</dbReference>
<keyword evidence="9 10" id="KW-0472">Membrane</keyword>
<comment type="function">
    <text evidence="10">Phospholipid scramblase involved in autophagy. Cycles between the preautophagosomal structure/phagophore assembly site (PAS) and the cytoplasmic vesicle pool and supplies membrane for the growing autophagosome. Lipid scramblase activity plays a key role in preautophagosomal structure/phagophore assembly by distributing the phospholipids that arrive through ATG2 from the cytoplasmic to the luminal leaflet of the bilayer, thereby driving autophagosomal membrane expansion.</text>
</comment>
<keyword evidence="5 10" id="KW-0812">Transmembrane</keyword>
<comment type="caution">
    <text evidence="11">The sequence shown here is derived from an EMBL/GenBank/DDBJ whole genome shotgun (WGS) entry which is preliminary data.</text>
</comment>
<keyword evidence="8 10" id="KW-0445">Lipid transport</keyword>
<feature type="non-terminal residue" evidence="11">
    <location>
        <position position="153"/>
    </location>
</feature>
<name>J9EAQ1_WUCBA</name>
<sequence length="153" mass="17258">MFGFRSKIGYQSIEDESTESRIYSTNNEQTLLISRNSVLEDDGPSEVYGSPPLEHDVAANEVGGTVECHAATSSGILWDGVENLDQFFTRVYEYHQNGGYLCIVIKHILTLLQFIFVVWFVTFLQARVDYDVLFKNKNISAEGKPIGGKIRLE</sequence>
<accession>J9EAQ1</accession>
<dbReference type="PANTHER" id="PTHR13038:SF10">
    <property type="entry name" value="AUTOPHAGY-RELATED PROTEIN 9"/>
    <property type="match status" value="1"/>
</dbReference>
<comment type="subcellular location">
    <subcellularLocation>
        <location evidence="1 10">Preautophagosomal structure membrane</location>
        <topology evidence="1 10">Multi-pass membrane protein</topology>
    </subcellularLocation>
</comment>
<keyword evidence="6 10" id="KW-1133">Transmembrane helix</keyword>
<dbReference type="Pfam" id="PF04109">
    <property type="entry name" value="ATG9"/>
    <property type="match status" value="1"/>
</dbReference>
<dbReference type="InterPro" id="IPR007241">
    <property type="entry name" value="Autophagy-rel_prot_9"/>
</dbReference>
<feature type="transmembrane region" description="Helical" evidence="10">
    <location>
        <begin position="100"/>
        <end position="124"/>
    </location>
</feature>
<organism evidence="11 12">
    <name type="scientific">Wuchereria bancrofti</name>
    <dbReference type="NCBI Taxonomy" id="6293"/>
    <lineage>
        <taxon>Eukaryota</taxon>
        <taxon>Metazoa</taxon>
        <taxon>Ecdysozoa</taxon>
        <taxon>Nematoda</taxon>
        <taxon>Chromadorea</taxon>
        <taxon>Rhabditida</taxon>
        <taxon>Spirurina</taxon>
        <taxon>Spiruromorpha</taxon>
        <taxon>Filarioidea</taxon>
        <taxon>Onchocercidae</taxon>
        <taxon>Wuchereria</taxon>
    </lineage>
</organism>
<protein>
    <recommendedName>
        <fullName evidence="3 10">Autophagy-related protein 9</fullName>
    </recommendedName>
</protein>
<dbReference type="GO" id="GO:0034497">
    <property type="term" value="P:protein localization to phagophore assembly site"/>
    <property type="evidence" value="ECO:0007669"/>
    <property type="project" value="TreeGrafter"/>
</dbReference>
<dbReference type="GO" id="GO:0034045">
    <property type="term" value="C:phagophore assembly site membrane"/>
    <property type="evidence" value="ECO:0007669"/>
    <property type="project" value="UniProtKB-SubCell"/>
</dbReference>
<evidence type="ECO:0000256" key="6">
    <source>
        <dbReference type="ARBA" id="ARBA00022989"/>
    </source>
</evidence>
<proteinExistence type="inferred from homology"/>
<evidence type="ECO:0000256" key="10">
    <source>
        <dbReference type="RuleBase" id="RU364027"/>
    </source>
</evidence>
<evidence type="ECO:0000256" key="4">
    <source>
        <dbReference type="ARBA" id="ARBA00022448"/>
    </source>
</evidence>
<gene>
    <name evidence="11" type="ORF">WUBG_15036</name>
</gene>
<evidence type="ECO:0000256" key="3">
    <source>
        <dbReference type="ARBA" id="ARBA00018074"/>
    </source>
</evidence>
<reference evidence="12" key="1">
    <citation type="submission" date="2012-08" db="EMBL/GenBank/DDBJ databases">
        <title>The Genome Sequence of Wuchereria bancrofti.</title>
        <authorList>
            <person name="Nutman T.B."/>
            <person name="Fink D.L."/>
            <person name="Russ C."/>
            <person name="Young S."/>
            <person name="Zeng Q."/>
            <person name="Koehrsen M."/>
            <person name="Alvarado L."/>
            <person name="Berlin A."/>
            <person name="Chapman S.B."/>
            <person name="Chen Z."/>
            <person name="Freedman E."/>
            <person name="Gellesch M."/>
            <person name="Goldberg J."/>
            <person name="Griggs A."/>
            <person name="Gujja S."/>
            <person name="Heilman E.R."/>
            <person name="Heiman D."/>
            <person name="Hepburn T."/>
            <person name="Howarth C."/>
            <person name="Jen D."/>
            <person name="Larson L."/>
            <person name="Lewis B."/>
            <person name="Mehta T."/>
            <person name="Park D."/>
            <person name="Pearson M."/>
            <person name="Roberts A."/>
            <person name="Saif S."/>
            <person name="Shea T."/>
            <person name="Shenoy N."/>
            <person name="Sisk P."/>
            <person name="Stolte C."/>
            <person name="Sykes S."/>
            <person name="Walk T."/>
            <person name="White J."/>
            <person name="Yandava C."/>
            <person name="Haas B."/>
            <person name="Henn M.R."/>
            <person name="Nusbaum C."/>
            <person name="Birren B."/>
        </authorList>
    </citation>
    <scope>NUCLEOTIDE SEQUENCE [LARGE SCALE GENOMIC DNA]</scope>
    <source>
        <strain evidence="12">NA</strain>
    </source>
</reference>
<evidence type="ECO:0000313" key="11">
    <source>
        <dbReference type="EMBL" id="EJW74057.1"/>
    </source>
</evidence>
<dbReference type="GO" id="GO:0005776">
    <property type="term" value="C:autophagosome"/>
    <property type="evidence" value="ECO:0007669"/>
    <property type="project" value="TreeGrafter"/>
</dbReference>
<evidence type="ECO:0000256" key="2">
    <source>
        <dbReference type="ARBA" id="ARBA00006185"/>
    </source>
</evidence>
<evidence type="ECO:0000256" key="8">
    <source>
        <dbReference type="ARBA" id="ARBA00023055"/>
    </source>
</evidence>
<comment type="similarity">
    <text evidence="2 10">Belongs to the ATG9 family.</text>
</comment>
<dbReference type="Proteomes" id="UP000004810">
    <property type="component" value="Unassembled WGS sequence"/>
</dbReference>
<dbReference type="GO" id="GO:0006869">
    <property type="term" value="P:lipid transport"/>
    <property type="evidence" value="ECO:0007669"/>
    <property type="project" value="UniProtKB-KW"/>
</dbReference>
<evidence type="ECO:0000256" key="9">
    <source>
        <dbReference type="ARBA" id="ARBA00023136"/>
    </source>
</evidence>
<comment type="caution">
    <text evidence="10">Lacks conserved residue(s) required for the propagation of feature annotation.</text>
</comment>
<evidence type="ECO:0000313" key="12">
    <source>
        <dbReference type="Proteomes" id="UP000004810"/>
    </source>
</evidence>
<dbReference type="PANTHER" id="PTHR13038">
    <property type="entry name" value="APG9 AUTOPHAGY 9"/>
    <property type="match status" value="1"/>
</dbReference>
<keyword evidence="4 10" id="KW-0813">Transport</keyword>
<dbReference type="GO" id="GO:0061709">
    <property type="term" value="P:reticulophagy"/>
    <property type="evidence" value="ECO:0007669"/>
    <property type="project" value="TreeGrafter"/>
</dbReference>
<evidence type="ECO:0000256" key="5">
    <source>
        <dbReference type="ARBA" id="ARBA00022692"/>
    </source>
</evidence>
<dbReference type="EMBL" id="ADBV01012939">
    <property type="protein sequence ID" value="EJW74057.1"/>
    <property type="molecule type" value="Genomic_DNA"/>
</dbReference>
<evidence type="ECO:0000256" key="7">
    <source>
        <dbReference type="ARBA" id="ARBA00023006"/>
    </source>
</evidence>